<evidence type="ECO:0000313" key="1">
    <source>
        <dbReference type="EMBL" id="ODV57820.1"/>
    </source>
</evidence>
<evidence type="ECO:0000313" key="2">
    <source>
        <dbReference type="Proteomes" id="UP000095038"/>
    </source>
</evidence>
<gene>
    <name evidence="1" type="ORF">ASCRUDRAFT_73108</name>
</gene>
<name>A0A1D2V886_9ASCO</name>
<sequence>MAIMIIGELEKPLHHFQQIFILKMFPIELPPEMVVTTINGLLNNGVDVVKLLDEFKIDNVMRSNPKSFYPILLELIYHILDHPNHHSSKIFLDSNLLGHFDETLLFIKILFAQIKSSSSIEGVRLFINNYFSGSASKRNITKTPKTDIAMLGESFHTTYINPMNKGHKFITHLVQTIKLLMQHYKTQSLSNLYPYTCMVNSTIMGKS</sequence>
<accession>A0A1D2V886</accession>
<dbReference type="AlphaFoldDB" id="A0A1D2V886"/>
<dbReference type="EMBL" id="KV454507">
    <property type="protein sequence ID" value="ODV57820.1"/>
    <property type="molecule type" value="Genomic_DNA"/>
</dbReference>
<dbReference type="Proteomes" id="UP000095038">
    <property type="component" value="Unassembled WGS sequence"/>
</dbReference>
<organism evidence="1 2">
    <name type="scientific">Ascoidea rubescens DSM 1968</name>
    <dbReference type="NCBI Taxonomy" id="1344418"/>
    <lineage>
        <taxon>Eukaryota</taxon>
        <taxon>Fungi</taxon>
        <taxon>Dikarya</taxon>
        <taxon>Ascomycota</taxon>
        <taxon>Saccharomycotina</taxon>
        <taxon>Saccharomycetes</taxon>
        <taxon>Ascoideaceae</taxon>
        <taxon>Ascoidea</taxon>
    </lineage>
</organism>
<keyword evidence="2" id="KW-1185">Reference proteome</keyword>
<protein>
    <submittedName>
        <fullName evidence="1">Uncharacterized protein</fullName>
    </submittedName>
</protein>
<dbReference type="RefSeq" id="XP_020044127.1">
    <property type="nucleotide sequence ID" value="XM_020192156.1"/>
</dbReference>
<dbReference type="InParanoid" id="A0A1D2V886"/>
<dbReference type="GeneID" id="30965792"/>
<reference evidence="2" key="1">
    <citation type="submission" date="2016-05" db="EMBL/GenBank/DDBJ databases">
        <title>Comparative genomics of biotechnologically important yeasts.</title>
        <authorList>
            <consortium name="DOE Joint Genome Institute"/>
            <person name="Riley R."/>
            <person name="Haridas S."/>
            <person name="Wolfe K.H."/>
            <person name="Lopes M.R."/>
            <person name="Hittinger C.T."/>
            <person name="Goker M."/>
            <person name="Salamov A."/>
            <person name="Wisecaver J."/>
            <person name="Long T.M."/>
            <person name="Aerts A.L."/>
            <person name="Barry K."/>
            <person name="Choi C."/>
            <person name="Clum A."/>
            <person name="Coughlan A.Y."/>
            <person name="Deshpande S."/>
            <person name="Douglass A.P."/>
            <person name="Hanson S.J."/>
            <person name="Klenk H.-P."/>
            <person name="Labutti K."/>
            <person name="Lapidus A."/>
            <person name="Lindquist E."/>
            <person name="Lipzen A."/>
            <person name="Meier-Kolthoff J.P."/>
            <person name="Ohm R.A."/>
            <person name="Otillar R.P."/>
            <person name="Pangilinan J."/>
            <person name="Peng Y."/>
            <person name="Rokas A."/>
            <person name="Rosa C.A."/>
            <person name="Scheuner C."/>
            <person name="Sibirny A.A."/>
            <person name="Slot J.C."/>
            <person name="Stielow J.B."/>
            <person name="Sun H."/>
            <person name="Kurtzman C.P."/>
            <person name="Blackwell M."/>
            <person name="Grigoriev I.V."/>
            <person name="Jeffries T.W."/>
        </authorList>
    </citation>
    <scope>NUCLEOTIDE SEQUENCE [LARGE SCALE GENOMIC DNA]</scope>
    <source>
        <strain evidence="2">DSM 1968</strain>
    </source>
</reference>
<proteinExistence type="predicted"/>